<evidence type="ECO:0000256" key="6">
    <source>
        <dbReference type="ARBA" id="ARBA00022505"/>
    </source>
</evidence>
<comment type="caution">
    <text evidence="11">The sequence shown here is derived from an EMBL/GenBank/DDBJ whole genome shotgun (WGS) entry which is preliminary data.</text>
</comment>
<keyword evidence="9" id="KW-0460">Magnesium</keyword>
<dbReference type="InterPro" id="IPR005111">
    <property type="entry name" value="MoeA_C_domain_IV"/>
</dbReference>
<dbReference type="SUPFAM" id="SSF63882">
    <property type="entry name" value="MoeA N-terminal region -like"/>
    <property type="match status" value="1"/>
</dbReference>
<accession>A0ABW3UVR0</accession>
<dbReference type="Gene3D" id="3.90.105.10">
    <property type="entry name" value="Molybdopterin biosynthesis moea protein, domain 2"/>
    <property type="match status" value="1"/>
</dbReference>
<comment type="cofactor">
    <cofactor evidence="9">
        <name>Mg(2+)</name>
        <dbReference type="ChEBI" id="CHEBI:18420"/>
    </cofactor>
</comment>
<evidence type="ECO:0000256" key="8">
    <source>
        <dbReference type="ARBA" id="ARBA00047317"/>
    </source>
</evidence>
<dbReference type="InterPro" id="IPR036688">
    <property type="entry name" value="MoeA_C_domain_IV_sf"/>
</dbReference>
<keyword evidence="9" id="KW-0808">Transferase</keyword>
<dbReference type="InterPro" id="IPR036135">
    <property type="entry name" value="MoeA_linker/N_sf"/>
</dbReference>
<keyword evidence="6 9" id="KW-0500">Molybdenum</keyword>
<dbReference type="NCBIfam" id="NF045515">
    <property type="entry name" value="Glp_gephyrin"/>
    <property type="match status" value="1"/>
</dbReference>
<dbReference type="Proteomes" id="UP001597180">
    <property type="component" value="Unassembled WGS sequence"/>
</dbReference>
<proteinExistence type="inferred from homology"/>
<evidence type="ECO:0000256" key="2">
    <source>
        <dbReference type="ARBA" id="ARBA00005046"/>
    </source>
</evidence>
<dbReference type="Pfam" id="PF00994">
    <property type="entry name" value="MoCF_biosynth"/>
    <property type="match status" value="1"/>
</dbReference>
<sequence>MSGLRFHRKAISVLEAQQAVLQWVKHLEIEEVPLAQSFGRRLAAAVSAEQPIPHFRRSGVDGYAVHASDSTEASPDNPIALEVVERIFSGDVPERSVLPGQAARIMTGAVVPEGADAVIMLEMTEARERQVHLRKRMMEGENITPVGQEVSQGTLLLHAGQAIGAGETAVLASFGYSSVPVFRKPRVAIFSTGSELLDVDMPLEPGKIRNSNSYMLAYQVREAGGEPFIMPIMPDDPAIVERELLALADQVDLILTTGGVSVGDKDVLVDLFERWDGQLLFNKVAMRPGSPTSAGVWRNKLLLALSGNPGACFVGFELFARPFLRGLLGCTSLYHHEIEARLMTDYSKGSAYPRYVRGSLELRKGMIGVRPAGQDKSSIMVSIKDTDCLICIPAGGRGAAEGEMVKVLMLAGKPIIG</sequence>
<evidence type="ECO:0000256" key="9">
    <source>
        <dbReference type="RuleBase" id="RU365090"/>
    </source>
</evidence>
<dbReference type="Gene3D" id="3.40.980.10">
    <property type="entry name" value="MoaB/Mog-like domain"/>
    <property type="match status" value="1"/>
</dbReference>
<comment type="similarity">
    <text evidence="3 9">Belongs to the MoeA family.</text>
</comment>
<keyword evidence="9" id="KW-0479">Metal-binding</keyword>
<dbReference type="SMART" id="SM00852">
    <property type="entry name" value="MoCF_biosynth"/>
    <property type="match status" value="1"/>
</dbReference>
<gene>
    <name evidence="11" type="primary">glp</name>
    <name evidence="11" type="ORF">ACFQ4B_33335</name>
</gene>
<dbReference type="RefSeq" id="WP_345593914.1">
    <property type="nucleotide sequence ID" value="NZ_BAABJG010000051.1"/>
</dbReference>
<dbReference type="Pfam" id="PF03453">
    <property type="entry name" value="MoeA_N"/>
    <property type="match status" value="1"/>
</dbReference>
<protein>
    <recommendedName>
        <fullName evidence="5 9">Molybdopterin molybdenumtransferase</fullName>
        <ecNumber evidence="4 9">2.10.1.1</ecNumber>
    </recommendedName>
</protein>
<dbReference type="InterPro" id="IPR005110">
    <property type="entry name" value="MoeA_linker/N"/>
</dbReference>
<feature type="domain" description="MoaB/Mog" evidence="10">
    <location>
        <begin position="188"/>
        <end position="326"/>
    </location>
</feature>
<dbReference type="SUPFAM" id="SSF63867">
    <property type="entry name" value="MoeA C-terminal domain-like"/>
    <property type="match status" value="1"/>
</dbReference>
<evidence type="ECO:0000259" key="10">
    <source>
        <dbReference type="SMART" id="SM00852"/>
    </source>
</evidence>
<comment type="function">
    <text evidence="1 9">Catalyzes the insertion of molybdate into adenylated molybdopterin with the concomitant release of AMP.</text>
</comment>
<evidence type="ECO:0000313" key="11">
    <source>
        <dbReference type="EMBL" id="MFD1224988.1"/>
    </source>
</evidence>
<name>A0ABW3UVR0_9BACL</name>
<organism evidence="11 12">
    <name type="scientific">Paenibacillus vulneris</name>
    <dbReference type="NCBI Taxonomy" id="1133364"/>
    <lineage>
        <taxon>Bacteria</taxon>
        <taxon>Bacillati</taxon>
        <taxon>Bacillota</taxon>
        <taxon>Bacilli</taxon>
        <taxon>Bacillales</taxon>
        <taxon>Paenibacillaceae</taxon>
        <taxon>Paenibacillus</taxon>
    </lineage>
</organism>
<comment type="catalytic activity">
    <reaction evidence="8">
        <text>adenylyl-molybdopterin + molybdate = Mo-molybdopterin + AMP + H(+)</text>
        <dbReference type="Rhea" id="RHEA:35047"/>
        <dbReference type="ChEBI" id="CHEBI:15378"/>
        <dbReference type="ChEBI" id="CHEBI:36264"/>
        <dbReference type="ChEBI" id="CHEBI:62727"/>
        <dbReference type="ChEBI" id="CHEBI:71302"/>
        <dbReference type="ChEBI" id="CHEBI:456215"/>
        <dbReference type="EC" id="2.10.1.1"/>
    </reaction>
</comment>
<evidence type="ECO:0000256" key="1">
    <source>
        <dbReference type="ARBA" id="ARBA00002901"/>
    </source>
</evidence>
<dbReference type="CDD" id="cd00887">
    <property type="entry name" value="MoeA"/>
    <property type="match status" value="1"/>
</dbReference>
<dbReference type="PANTHER" id="PTHR10192:SF5">
    <property type="entry name" value="GEPHYRIN"/>
    <property type="match status" value="1"/>
</dbReference>
<dbReference type="EMBL" id="JBHTLU010000054">
    <property type="protein sequence ID" value="MFD1224988.1"/>
    <property type="molecule type" value="Genomic_DNA"/>
</dbReference>
<dbReference type="PANTHER" id="PTHR10192">
    <property type="entry name" value="MOLYBDOPTERIN BIOSYNTHESIS PROTEIN"/>
    <property type="match status" value="1"/>
</dbReference>
<evidence type="ECO:0000256" key="7">
    <source>
        <dbReference type="ARBA" id="ARBA00023150"/>
    </source>
</evidence>
<dbReference type="Pfam" id="PF03454">
    <property type="entry name" value="MoeA_C"/>
    <property type="match status" value="1"/>
</dbReference>
<dbReference type="InterPro" id="IPR036425">
    <property type="entry name" value="MoaB/Mog-like_dom_sf"/>
</dbReference>
<dbReference type="NCBIfam" id="TIGR00177">
    <property type="entry name" value="molyb_syn"/>
    <property type="match status" value="1"/>
</dbReference>
<keyword evidence="7 9" id="KW-0501">Molybdenum cofactor biosynthesis</keyword>
<evidence type="ECO:0000313" key="12">
    <source>
        <dbReference type="Proteomes" id="UP001597180"/>
    </source>
</evidence>
<evidence type="ECO:0000256" key="3">
    <source>
        <dbReference type="ARBA" id="ARBA00010763"/>
    </source>
</evidence>
<dbReference type="InterPro" id="IPR038987">
    <property type="entry name" value="MoeA-like"/>
</dbReference>
<evidence type="ECO:0000256" key="5">
    <source>
        <dbReference type="ARBA" id="ARBA00021108"/>
    </source>
</evidence>
<dbReference type="Gene3D" id="2.170.190.11">
    <property type="entry name" value="Molybdopterin biosynthesis moea protein, domain 3"/>
    <property type="match status" value="1"/>
</dbReference>
<dbReference type="EC" id="2.10.1.1" evidence="4 9"/>
<evidence type="ECO:0000256" key="4">
    <source>
        <dbReference type="ARBA" id="ARBA00013269"/>
    </source>
</evidence>
<dbReference type="Gene3D" id="2.40.340.10">
    <property type="entry name" value="MoeA, C-terminal, domain IV"/>
    <property type="match status" value="1"/>
</dbReference>
<keyword evidence="12" id="KW-1185">Reference proteome</keyword>
<reference evidence="12" key="1">
    <citation type="journal article" date="2019" name="Int. J. Syst. Evol. Microbiol.">
        <title>The Global Catalogue of Microorganisms (GCM) 10K type strain sequencing project: providing services to taxonomists for standard genome sequencing and annotation.</title>
        <authorList>
            <consortium name="The Broad Institute Genomics Platform"/>
            <consortium name="The Broad Institute Genome Sequencing Center for Infectious Disease"/>
            <person name="Wu L."/>
            <person name="Ma J."/>
        </authorList>
    </citation>
    <scope>NUCLEOTIDE SEQUENCE [LARGE SCALE GENOMIC DNA]</scope>
    <source>
        <strain evidence="12">CCUG 53270</strain>
    </source>
</reference>
<dbReference type="InterPro" id="IPR001453">
    <property type="entry name" value="MoaB/Mog_dom"/>
</dbReference>
<dbReference type="SUPFAM" id="SSF53218">
    <property type="entry name" value="Molybdenum cofactor biosynthesis proteins"/>
    <property type="match status" value="1"/>
</dbReference>
<comment type="pathway">
    <text evidence="2 9">Cofactor biosynthesis; molybdopterin biosynthesis.</text>
</comment>